<feature type="compositionally biased region" description="Basic and acidic residues" evidence="1">
    <location>
        <begin position="60"/>
        <end position="81"/>
    </location>
</feature>
<keyword evidence="2" id="KW-0732">Signal</keyword>
<feature type="signal peptide" evidence="2">
    <location>
        <begin position="1"/>
        <end position="17"/>
    </location>
</feature>
<comment type="caution">
    <text evidence="3">The sequence shown here is derived from an EMBL/GenBank/DDBJ whole genome shotgun (WGS) entry which is preliminary data.</text>
</comment>
<protein>
    <submittedName>
        <fullName evidence="3">Uncharacterized protein</fullName>
    </submittedName>
</protein>
<reference evidence="3 4" key="1">
    <citation type="journal article" date="2017" name="Curr. Biol.">
        <title>Genome architecture and evolution of a unichromosomal asexual nematode.</title>
        <authorList>
            <person name="Fradin H."/>
            <person name="Zegar C."/>
            <person name="Gutwein M."/>
            <person name="Lucas J."/>
            <person name="Kovtun M."/>
            <person name="Corcoran D."/>
            <person name="Baugh L.R."/>
            <person name="Kiontke K."/>
            <person name="Gunsalus K."/>
            <person name="Fitch D.H."/>
            <person name="Piano F."/>
        </authorList>
    </citation>
    <scope>NUCLEOTIDE SEQUENCE [LARGE SCALE GENOMIC DNA]</scope>
    <source>
        <strain evidence="3">PF1309</strain>
    </source>
</reference>
<keyword evidence="4" id="KW-1185">Reference proteome</keyword>
<dbReference type="EMBL" id="LIAE01008610">
    <property type="protein sequence ID" value="PAV73378.1"/>
    <property type="molecule type" value="Genomic_DNA"/>
</dbReference>
<name>A0A2A2KHM3_9BILA</name>
<evidence type="ECO:0000256" key="2">
    <source>
        <dbReference type="SAM" id="SignalP"/>
    </source>
</evidence>
<organism evidence="3 4">
    <name type="scientific">Diploscapter pachys</name>
    <dbReference type="NCBI Taxonomy" id="2018661"/>
    <lineage>
        <taxon>Eukaryota</taxon>
        <taxon>Metazoa</taxon>
        <taxon>Ecdysozoa</taxon>
        <taxon>Nematoda</taxon>
        <taxon>Chromadorea</taxon>
        <taxon>Rhabditida</taxon>
        <taxon>Rhabditina</taxon>
        <taxon>Rhabditomorpha</taxon>
        <taxon>Rhabditoidea</taxon>
        <taxon>Rhabditidae</taxon>
        <taxon>Diploscapter</taxon>
    </lineage>
</organism>
<evidence type="ECO:0000313" key="4">
    <source>
        <dbReference type="Proteomes" id="UP000218231"/>
    </source>
</evidence>
<dbReference type="Proteomes" id="UP000218231">
    <property type="component" value="Unassembled WGS sequence"/>
</dbReference>
<accession>A0A2A2KHM3</accession>
<gene>
    <name evidence="3" type="ORF">WR25_20233</name>
</gene>
<proteinExistence type="predicted"/>
<evidence type="ECO:0000256" key="1">
    <source>
        <dbReference type="SAM" id="MobiDB-lite"/>
    </source>
</evidence>
<sequence length="129" mass="14778">MPPLSVFSIAFLSLLAASRLEDSLPVSDSAANRVFDPTRNHTRHRFFNSTADVSDISDTIEGKADEANHRESEKRTPDGMRKSMTSDCGKPPEEREVWHDPRPDDSFRPSSCRCTYFIIFIIYFVFQFI</sequence>
<feature type="chain" id="PRO_5012471779" evidence="2">
    <location>
        <begin position="18"/>
        <end position="129"/>
    </location>
</feature>
<feature type="compositionally biased region" description="Basic and acidic residues" evidence="1">
    <location>
        <begin position="90"/>
        <end position="107"/>
    </location>
</feature>
<dbReference type="AlphaFoldDB" id="A0A2A2KHM3"/>
<feature type="region of interest" description="Disordered" evidence="1">
    <location>
        <begin position="58"/>
        <end position="108"/>
    </location>
</feature>
<evidence type="ECO:0000313" key="3">
    <source>
        <dbReference type="EMBL" id="PAV73378.1"/>
    </source>
</evidence>